<evidence type="ECO:0000313" key="2">
    <source>
        <dbReference type="EMBL" id="MEE3717149.1"/>
    </source>
</evidence>
<keyword evidence="1" id="KW-1133">Transmembrane helix</keyword>
<organism evidence="2 3">
    <name type="scientific">Tumidithrix elongata BACA0141</name>
    <dbReference type="NCBI Taxonomy" id="2716417"/>
    <lineage>
        <taxon>Bacteria</taxon>
        <taxon>Bacillati</taxon>
        <taxon>Cyanobacteriota</taxon>
        <taxon>Cyanophyceae</taxon>
        <taxon>Pseudanabaenales</taxon>
        <taxon>Pseudanabaenaceae</taxon>
        <taxon>Tumidithrix</taxon>
        <taxon>Tumidithrix elongata</taxon>
    </lineage>
</organism>
<protein>
    <submittedName>
        <fullName evidence="2">Uncharacterized protein</fullName>
    </submittedName>
</protein>
<evidence type="ECO:0000313" key="3">
    <source>
        <dbReference type="Proteomes" id="UP001333818"/>
    </source>
</evidence>
<keyword evidence="1" id="KW-0472">Membrane</keyword>
<keyword evidence="1" id="KW-0812">Transmembrane</keyword>
<comment type="caution">
    <text evidence="2">The sequence shown here is derived from an EMBL/GenBank/DDBJ whole genome shotgun (WGS) entry which is preliminary data.</text>
</comment>
<reference evidence="2" key="1">
    <citation type="submission" date="2024-01" db="EMBL/GenBank/DDBJ databases">
        <title>Bank of Algae and Cyanobacteria of the Azores (BACA) strain genomes.</title>
        <authorList>
            <person name="Luz R."/>
            <person name="Cordeiro R."/>
            <person name="Fonseca A."/>
            <person name="Goncalves V."/>
        </authorList>
    </citation>
    <scope>NUCLEOTIDE SEQUENCE</scope>
    <source>
        <strain evidence="2">BACA0141</strain>
    </source>
</reference>
<name>A0AAW9PZW4_9CYAN</name>
<feature type="transmembrane region" description="Helical" evidence="1">
    <location>
        <begin position="49"/>
        <end position="67"/>
    </location>
</feature>
<dbReference type="RefSeq" id="WP_330483577.1">
    <property type="nucleotide sequence ID" value="NZ_JAZBJZ010000034.1"/>
</dbReference>
<feature type="transmembrane region" description="Helical" evidence="1">
    <location>
        <begin position="74"/>
        <end position="95"/>
    </location>
</feature>
<accession>A0AAW9PZW4</accession>
<evidence type="ECO:0000256" key="1">
    <source>
        <dbReference type="SAM" id="Phobius"/>
    </source>
</evidence>
<feature type="transmembrane region" description="Helical" evidence="1">
    <location>
        <begin position="107"/>
        <end position="130"/>
    </location>
</feature>
<proteinExistence type="predicted"/>
<dbReference type="AlphaFoldDB" id="A0AAW9PZW4"/>
<keyword evidence="3" id="KW-1185">Reference proteome</keyword>
<sequence length="145" mass="16974">MAIDNKDKHLQWLRIFLLASIISTAIHYTDNYVFIADYPQPDWITLPSIYISWIVLTGIGILGYWLYQQDKFWLAYSCLSIYSLTGLSSVAHYFYGSISQFSLKMHFFIWTDWLTGFSILGFTLWSTFLAKSWLRKSNAEPNEQS</sequence>
<gene>
    <name evidence="2" type="ORF">V2H45_10365</name>
</gene>
<feature type="transmembrane region" description="Helical" evidence="1">
    <location>
        <begin position="12"/>
        <end position="29"/>
    </location>
</feature>
<dbReference type="Proteomes" id="UP001333818">
    <property type="component" value="Unassembled WGS sequence"/>
</dbReference>
<dbReference type="EMBL" id="JAZBJZ010000034">
    <property type="protein sequence ID" value="MEE3717149.1"/>
    <property type="molecule type" value="Genomic_DNA"/>
</dbReference>